<dbReference type="PANTHER" id="PTHR32347">
    <property type="entry name" value="EFFLUX SYSTEM COMPONENT YKNX-RELATED"/>
    <property type="match status" value="1"/>
</dbReference>
<feature type="domain" description="CusB-like beta-barrel" evidence="5">
    <location>
        <begin position="391"/>
        <end position="466"/>
    </location>
</feature>
<dbReference type="Pfam" id="PF25954">
    <property type="entry name" value="Beta-barrel_RND_2"/>
    <property type="match status" value="1"/>
</dbReference>
<gene>
    <name evidence="6" type="ORF">K239x_40270</name>
</gene>
<dbReference type="AlphaFoldDB" id="A0A517NY36"/>
<dbReference type="EMBL" id="CP036526">
    <property type="protein sequence ID" value="QDT12019.1"/>
    <property type="molecule type" value="Genomic_DNA"/>
</dbReference>
<evidence type="ECO:0000256" key="3">
    <source>
        <dbReference type="SAM" id="Coils"/>
    </source>
</evidence>
<evidence type="ECO:0000259" key="4">
    <source>
        <dbReference type="Pfam" id="PF25917"/>
    </source>
</evidence>
<dbReference type="Proteomes" id="UP000319817">
    <property type="component" value="Chromosome"/>
</dbReference>
<dbReference type="InterPro" id="IPR050465">
    <property type="entry name" value="UPF0194_transport"/>
</dbReference>
<name>A0A517NY36_9BACT</name>
<proteinExistence type="predicted"/>
<organism evidence="6 7">
    <name type="scientific">Stieleria marina</name>
    <dbReference type="NCBI Taxonomy" id="1930275"/>
    <lineage>
        <taxon>Bacteria</taxon>
        <taxon>Pseudomonadati</taxon>
        <taxon>Planctomycetota</taxon>
        <taxon>Planctomycetia</taxon>
        <taxon>Pirellulales</taxon>
        <taxon>Pirellulaceae</taxon>
        <taxon>Stieleria</taxon>
    </lineage>
</organism>
<dbReference type="SUPFAM" id="SSF111369">
    <property type="entry name" value="HlyD-like secretion proteins"/>
    <property type="match status" value="1"/>
</dbReference>
<evidence type="ECO:0000313" key="7">
    <source>
        <dbReference type="Proteomes" id="UP000319817"/>
    </source>
</evidence>
<comment type="subcellular location">
    <subcellularLocation>
        <location evidence="1">Cell envelope</location>
    </subcellularLocation>
</comment>
<reference evidence="6 7" key="1">
    <citation type="submission" date="2019-02" db="EMBL/GenBank/DDBJ databases">
        <title>Deep-cultivation of Planctomycetes and their phenomic and genomic characterization uncovers novel biology.</title>
        <authorList>
            <person name="Wiegand S."/>
            <person name="Jogler M."/>
            <person name="Boedeker C."/>
            <person name="Pinto D."/>
            <person name="Vollmers J."/>
            <person name="Rivas-Marin E."/>
            <person name="Kohn T."/>
            <person name="Peeters S.H."/>
            <person name="Heuer A."/>
            <person name="Rast P."/>
            <person name="Oberbeckmann S."/>
            <person name="Bunk B."/>
            <person name="Jeske O."/>
            <person name="Meyerdierks A."/>
            <person name="Storesund J.E."/>
            <person name="Kallscheuer N."/>
            <person name="Luecker S."/>
            <person name="Lage O.M."/>
            <person name="Pohl T."/>
            <person name="Merkel B.J."/>
            <person name="Hornburger P."/>
            <person name="Mueller R.-W."/>
            <person name="Bruemmer F."/>
            <person name="Labrenz M."/>
            <person name="Spormann A.M."/>
            <person name="Op den Camp H."/>
            <person name="Overmann J."/>
            <person name="Amann R."/>
            <person name="Jetten M.S.M."/>
            <person name="Mascher T."/>
            <person name="Medema M.H."/>
            <person name="Devos D.P."/>
            <person name="Kaster A.-K."/>
            <person name="Ovreas L."/>
            <person name="Rohde M."/>
            <person name="Galperin M.Y."/>
            <person name="Jogler C."/>
        </authorList>
    </citation>
    <scope>NUCLEOTIDE SEQUENCE [LARGE SCALE GENOMIC DNA]</scope>
    <source>
        <strain evidence="6 7">K23_9</strain>
    </source>
</reference>
<dbReference type="PANTHER" id="PTHR32347:SF23">
    <property type="entry name" value="BLL5650 PROTEIN"/>
    <property type="match status" value="1"/>
</dbReference>
<dbReference type="GO" id="GO:0030313">
    <property type="term" value="C:cell envelope"/>
    <property type="evidence" value="ECO:0007669"/>
    <property type="project" value="UniProtKB-SubCell"/>
</dbReference>
<evidence type="ECO:0000256" key="2">
    <source>
        <dbReference type="ARBA" id="ARBA00023054"/>
    </source>
</evidence>
<dbReference type="RefSeq" id="WP_145419758.1">
    <property type="nucleotide sequence ID" value="NZ_CP036526.1"/>
</dbReference>
<dbReference type="Gene3D" id="2.40.50.100">
    <property type="match status" value="1"/>
</dbReference>
<feature type="coiled-coil region" evidence="3">
    <location>
        <begin position="301"/>
        <end position="349"/>
    </location>
</feature>
<keyword evidence="7" id="KW-1185">Reference proteome</keyword>
<keyword evidence="2 3" id="KW-0175">Coiled coil</keyword>
<protein>
    <submittedName>
        <fullName evidence="6">Multidrug resistance protein MdtN</fullName>
    </submittedName>
</protein>
<evidence type="ECO:0000259" key="5">
    <source>
        <dbReference type="Pfam" id="PF25954"/>
    </source>
</evidence>
<dbReference type="InterPro" id="IPR058625">
    <property type="entry name" value="MdtA-like_BSH"/>
</dbReference>
<feature type="domain" description="Multidrug resistance protein MdtA-like barrel-sandwich hybrid" evidence="4">
    <location>
        <begin position="268"/>
        <end position="363"/>
    </location>
</feature>
<evidence type="ECO:0000313" key="6">
    <source>
        <dbReference type="EMBL" id="QDT12019.1"/>
    </source>
</evidence>
<dbReference type="InterPro" id="IPR058792">
    <property type="entry name" value="Beta-barrel_RND_2"/>
</dbReference>
<dbReference type="Gene3D" id="2.40.30.170">
    <property type="match status" value="1"/>
</dbReference>
<dbReference type="Pfam" id="PF25917">
    <property type="entry name" value="BSH_RND"/>
    <property type="match status" value="1"/>
</dbReference>
<evidence type="ECO:0000256" key="1">
    <source>
        <dbReference type="ARBA" id="ARBA00004196"/>
    </source>
</evidence>
<dbReference type="OrthoDB" id="9806939at2"/>
<dbReference type="Gene3D" id="1.10.287.470">
    <property type="entry name" value="Helix hairpin bin"/>
    <property type="match status" value="1"/>
</dbReference>
<accession>A0A517NY36</accession>
<sequence>MLDPSILVSASTIPTTVGVSGSGTDLSPDRKALAAATRDLMIAERHAKTLAATIEIQADIDACHQFQSAANTAVRCLGETLPNFQIQIAWRKGRESVCDNVADSSPPETTSNLWVAAAQEISHRGELTLFPSETPANRHSLLAVSQYAKSISAQSIIGVPLIDPNGHNRGALIATTSTGTPDLSAAAAQLQTIAPGLVNKLALLQAIQPGRLQTLLQNTTSAAGAKQRTIAIATTLLTAAALMIPVPYKVSAKCELQPVQRRLIAAPFDGPLASVHVRPGDIVQQGDALATIDPREIDFQLASLNAELRSAVQQKMGLVAEHDFGAVEIANLEARRLQFQQELLQHRRDNLEIRAPLSGMIVTGDLKPSIGSPLTKGDALFELAPLEQMVVEVAIPEWDFAAVSVYMPVEVRLNALPSRKLRGTISHIHPSSVLRDDSSVFLAEVLIANTGGTLRPGMRGRVSVKSDKHLLGWNLFHRAYHRALMLLGW</sequence>